<dbReference type="Pfam" id="PF07519">
    <property type="entry name" value="Tannase"/>
    <property type="match status" value="1"/>
</dbReference>
<feature type="signal peptide" evidence="8">
    <location>
        <begin position="1"/>
        <end position="21"/>
    </location>
</feature>
<keyword evidence="6" id="KW-0106">Calcium</keyword>
<dbReference type="GO" id="GO:0046872">
    <property type="term" value="F:metal ion binding"/>
    <property type="evidence" value="ECO:0007669"/>
    <property type="project" value="UniProtKB-KW"/>
</dbReference>
<dbReference type="InterPro" id="IPR029058">
    <property type="entry name" value="AB_hydrolase_fold"/>
</dbReference>
<keyword evidence="7" id="KW-1015">Disulfide bond</keyword>
<evidence type="ECO:0000313" key="9">
    <source>
        <dbReference type="EMBL" id="NYE83261.1"/>
    </source>
</evidence>
<evidence type="ECO:0000256" key="8">
    <source>
        <dbReference type="SAM" id="SignalP"/>
    </source>
</evidence>
<proteinExistence type="inferred from homology"/>
<feature type="chain" id="PRO_5031157208" evidence="8">
    <location>
        <begin position="22"/>
        <end position="557"/>
    </location>
</feature>
<keyword evidence="10" id="KW-1185">Reference proteome</keyword>
<gene>
    <name evidence="9" type="ORF">FHW18_002532</name>
</gene>
<evidence type="ECO:0000256" key="3">
    <source>
        <dbReference type="ARBA" id="ARBA00022723"/>
    </source>
</evidence>
<keyword evidence="3" id="KW-0479">Metal-binding</keyword>
<evidence type="ECO:0000313" key="10">
    <source>
        <dbReference type="Proteomes" id="UP000542125"/>
    </source>
</evidence>
<evidence type="ECO:0000256" key="2">
    <source>
        <dbReference type="ARBA" id="ARBA00022487"/>
    </source>
</evidence>
<dbReference type="SUPFAM" id="SSF53474">
    <property type="entry name" value="alpha/beta-Hydrolases"/>
    <property type="match status" value="1"/>
</dbReference>
<keyword evidence="5 9" id="KW-0378">Hydrolase</keyword>
<keyword evidence="4 8" id="KW-0732">Signal</keyword>
<dbReference type="EC" id="3.1.1.73" evidence="9"/>
<evidence type="ECO:0000256" key="4">
    <source>
        <dbReference type="ARBA" id="ARBA00022729"/>
    </source>
</evidence>
<evidence type="ECO:0000256" key="5">
    <source>
        <dbReference type="ARBA" id="ARBA00022801"/>
    </source>
</evidence>
<evidence type="ECO:0000256" key="1">
    <source>
        <dbReference type="ARBA" id="ARBA00006249"/>
    </source>
</evidence>
<evidence type="ECO:0000256" key="7">
    <source>
        <dbReference type="ARBA" id="ARBA00023157"/>
    </source>
</evidence>
<dbReference type="InterPro" id="IPR011118">
    <property type="entry name" value="Tannase/feruloyl_esterase"/>
</dbReference>
<keyword evidence="2" id="KW-0719">Serine esterase</keyword>
<dbReference type="RefSeq" id="WP_218863208.1">
    <property type="nucleotide sequence ID" value="NZ_JACBYR010000001.1"/>
</dbReference>
<comment type="caution">
    <text evidence="9">The sequence shown here is derived from an EMBL/GenBank/DDBJ whole genome shotgun (WGS) entry which is preliminary data.</text>
</comment>
<organism evidence="9 10">
    <name type="scientific">Pigmentiphaga litoralis</name>
    <dbReference type="NCBI Taxonomy" id="516702"/>
    <lineage>
        <taxon>Bacteria</taxon>
        <taxon>Pseudomonadati</taxon>
        <taxon>Pseudomonadota</taxon>
        <taxon>Betaproteobacteria</taxon>
        <taxon>Burkholderiales</taxon>
        <taxon>Alcaligenaceae</taxon>
        <taxon>Pigmentiphaga</taxon>
    </lineage>
</organism>
<dbReference type="GO" id="GO:0030600">
    <property type="term" value="F:feruloyl esterase activity"/>
    <property type="evidence" value="ECO:0007669"/>
    <property type="project" value="UniProtKB-EC"/>
</dbReference>
<sequence>MTARHPSRVLLALGALTTALAACGGDGDDAPAIPAPTPTPLAACMALNGTTVAAADLSLPTRGAWITSAALVLPGDAGNTNGEYCKVLGAIKPTDATAPDIRFQVNLPSTWNGKALQFGGGGYNGSIPNTVTKAPLGSDTAPVPLAQGYMTLASDSGHQAADADDASFALNDEALLNFGYMHIKKTRDVAVALAKSRYGSAPKRMYYAGGSTGGREALTAALRFPEAYDGVISNYPTANFLGLRLWGAALARAVYDNSSAGWIPPAMVSEIANRALQRCDALDGVADGLVSNMPGCRAISAQLVSDLSCKAGETGNPTTCLTPVQISKTLSVYHDGYTLPYAFANNITRYLGYNSLEGITMQLGSQAAYIEPPVSGPNAHHVSRADQFVKYFVARNPAFNLLTLDIQNPGIYQNRIVELSDTIGATSSDYTKFKDRGGKVLWVQGQDDPSVSPYANAELYGAVVTRYGQAAADTFMRFYLIPGLAHGNGKFLLAWDNLAILDDWVEGKQSPPATPVGFDSNTATKGRSRPVCVYPTWPKYNGTGDINAAASYTCARS</sequence>
<name>A0A7Y9IUE4_9BURK</name>
<dbReference type="PANTHER" id="PTHR33938">
    <property type="entry name" value="FERULOYL ESTERASE B-RELATED"/>
    <property type="match status" value="1"/>
</dbReference>
<dbReference type="Proteomes" id="UP000542125">
    <property type="component" value="Unassembled WGS sequence"/>
</dbReference>
<dbReference type="EMBL" id="JACBYR010000001">
    <property type="protein sequence ID" value="NYE83261.1"/>
    <property type="molecule type" value="Genomic_DNA"/>
</dbReference>
<protein>
    <submittedName>
        <fullName evidence="9">Feruloyl esterase</fullName>
        <ecNumber evidence="9">3.1.1.73</ecNumber>
    </submittedName>
</protein>
<dbReference type="PANTHER" id="PTHR33938:SF15">
    <property type="entry name" value="FERULOYL ESTERASE B-RELATED"/>
    <property type="match status" value="1"/>
</dbReference>
<comment type="similarity">
    <text evidence="1">Belongs to the tannase family.</text>
</comment>
<evidence type="ECO:0000256" key="6">
    <source>
        <dbReference type="ARBA" id="ARBA00022837"/>
    </source>
</evidence>
<dbReference type="PROSITE" id="PS51257">
    <property type="entry name" value="PROKAR_LIPOPROTEIN"/>
    <property type="match status" value="1"/>
</dbReference>
<reference evidence="9 10" key="1">
    <citation type="submission" date="2020-07" db="EMBL/GenBank/DDBJ databases">
        <title>Genomic Encyclopedia of Type Strains, Phase IV (KMG-V): Genome sequencing to study the core and pangenomes of soil and plant-associated prokaryotes.</title>
        <authorList>
            <person name="Whitman W."/>
        </authorList>
    </citation>
    <scope>NUCLEOTIDE SEQUENCE [LARGE SCALE GENOMIC DNA]</scope>
    <source>
        <strain evidence="9 10">SAS40</strain>
    </source>
</reference>
<dbReference type="AlphaFoldDB" id="A0A7Y9IUE4"/>
<accession>A0A7Y9IUE4</accession>
<dbReference type="Gene3D" id="3.40.50.1820">
    <property type="entry name" value="alpha/beta hydrolase"/>
    <property type="match status" value="1"/>
</dbReference>